<evidence type="ECO:0000256" key="5">
    <source>
        <dbReference type="ARBA" id="ARBA00022559"/>
    </source>
</evidence>
<evidence type="ECO:0000256" key="4">
    <source>
        <dbReference type="ARBA" id="ARBA00012313"/>
    </source>
</evidence>
<comment type="cofactor">
    <cofactor evidence="16 19">
        <name>Ca(2+)</name>
        <dbReference type="ChEBI" id="CHEBI:29108"/>
    </cofactor>
    <text evidence="16 19">Binds 2 calcium ions per subunit.</text>
</comment>
<evidence type="ECO:0000256" key="17">
    <source>
        <dbReference type="PIRSR" id="PIRSR600823-4"/>
    </source>
</evidence>
<comment type="cofactor">
    <cofactor evidence="16 19">
        <name>heme b</name>
        <dbReference type="ChEBI" id="CHEBI:60344"/>
    </cofactor>
    <text evidence="16 19">Binds 1 heme b (iron(II)-protoporphyrin IX) group per subunit.</text>
</comment>
<feature type="chain" id="PRO_5041518609" description="Peroxidase" evidence="19">
    <location>
        <begin position="28"/>
        <end position="353"/>
    </location>
</feature>
<feature type="disulfide bond" evidence="18">
    <location>
        <begin position="124"/>
        <end position="326"/>
    </location>
</feature>
<dbReference type="InterPro" id="IPR000823">
    <property type="entry name" value="Peroxidase_pln"/>
</dbReference>
<keyword evidence="13 19" id="KW-0376">Hydrogen peroxide</keyword>
<evidence type="ECO:0000256" key="10">
    <source>
        <dbReference type="ARBA" id="ARBA00023004"/>
    </source>
</evidence>
<evidence type="ECO:0000256" key="11">
    <source>
        <dbReference type="ARBA" id="ARBA00023157"/>
    </source>
</evidence>
<evidence type="ECO:0000256" key="15">
    <source>
        <dbReference type="PIRSR" id="PIRSR600823-2"/>
    </source>
</evidence>
<gene>
    <name evidence="21" type="ORF">AYBTSS11_LOCUS19498</name>
</gene>
<dbReference type="PRINTS" id="PR00458">
    <property type="entry name" value="PEROXIDASE"/>
</dbReference>
<dbReference type="InterPro" id="IPR019794">
    <property type="entry name" value="Peroxidases_AS"/>
</dbReference>
<feature type="disulfide bond" evidence="18">
    <location>
        <begin position="71"/>
        <end position="76"/>
    </location>
</feature>
<dbReference type="GO" id="GO:0046872">
    <property type="term" value="F:metal ion binding"/>
    <property type="evidence" value="ECO:0007669"/>
    <property type="project" value="UniProtKB-UniRule"/>
</dbReference>
<feature type="disulfide bond" evidence="18">
    <location>
        <begin position="203"/>
        <end position="235"/>
    </location>
</feature>
<dbReference type="InterPro" id="IPR019793">
    <property type="entry name" value="Peroxidases_heam-ligand_BS"/>
</dbReference>
<comment type="catalytic activity">
    <reaction evidence="1 19">
        <text>2 a phenolic donor + H2O2 = 2 a phenolic radical donor + 2 H2O</text>
        <dbReference type="Rhea" id="RHEA:56136"/>
        <dbReference type="ChEBI" id="CHEBI:15377"/>
        <dbReference type="ChEBI" id="CHEBI:16240"/>
        <dbReference type="ChEBI" id="CHEBI:139520"/>
        <dbReference type="ChEBI" id="CHEBI:139521"/>
        <dbReference type="EC" id="1.11.1.7"/>
    </reaction>
</comment>
<sequence length="353" mass="37939">MGSMRAVAVAVLCAILVMHGGFSVSYAELSATYYSQTCPRLYYIVYGIIYDASLTDSRIGASLIRLHFHDCFVQGCDASILLNNTDTIESEQDAAPNINSTRGLDVVNNIKTAVELVCPETVSCADILAIAAEIGSVLGGGPSWSVLLGRRDSLTANKTLANLNLPPSSSTLDELKESFTAQGLNTTDLVALSGAHTFGQARCSTFIDRLYSFNDTGSSDPTLNTTYLATLSEICALDATDDSLTDLDLTTPNQFDNKYYSNLQYLNGLLQSDQELFSTSDADTIDLVNSFSSDQSVFFANFVVSMIKMGNISVLTGDEGEIRLQCNYVNEDSSGLAGVASKDPKEMLEAQPK</sequence>
<feature type="binding site" evidence="15">
    <location>
        <position position="166"/>
    </location>
    <ligand>
        <name>substrate</name>
    </ligand>
</feature>
<feature type="binding site" description="axial binding residue" evidence="16">
    <location>
        <position position="196"/>
    </location>
    <ligand>
        <name>heme b</name>
        <dbReference type="ChEBI" id="CHEBI:60344"/>
    </ligand>
    <ligandPart>
        <name>Fe</name>
        <dbReference type="ChEBI" id="CHEBI:18248"/>
    </ligandPart>
</feature>
<keyword evidence="8 16" id="KW-0106">Calcium</keyword>
<keyword evidence="5 19" id="KW-0575">Peroxidase</keyword>
<feature type="signal peptide" evidence="19">
    <location>
        <begin position="1"/>
        <end position="27"/>
    </location>
</feature>
<feature type="binding site" evidence="16">
    <location>
        <position position="197"/>
    </location>
    <ligand>
        <name>Ca(2+)</name>
        <dbReference type="ChEBI" id="CHEBI:29108"/>
        <label>2</label>
    </ligand>
</feature>
<dbReference type="PROSITE" id="PS00436">
    <property type="entry name" value="PEROXIDASE_2"/>
    <property type="match status" value="1"/>
</dbReference>
<dbReference type="PANTHER" id="PTHR31388">
    <property type="entry name" value="PEROXIDASE 72-RELATED"/>
    <property type="match status" value="1"/>
</dbReference>
<feature type="binding site" evidence="16">
    <location>
        <position position="77"/>
    </location>
    <ligand>
        <name>Ca(2+)</name>
        <dbReference type="ChEBI" id="CHEBI:29108"/>
        <label>1</label>
    </ligand>
</feature>
<feature type="binding site" evidence="16">
    <location>
        <position position="70"/>
    </location>
    <ligand>
        <name>Ca(2+)</name>
        <dbReference type="ChEBI" id="CHEBI:29108"/>
        <label>1</label>
    </ligand>
</feature>
<dbReference type="EMBL" id="OY731403">
    <property type="protein sequence ID" value="CAJ1962914.1"/>
    <property type="molecule type" value="Genomic_DNA"/>
</dbReference>
<feature type="domain" description="Plant heme peroxidase family profile" evidence="20">
    <location>
        <begin position="28"/>
        <end position="330"/>
    </location>
</feature>
<evidence type="ECO:0000313" key="21">
    <source>
        <dbReference type="EMBL" id="CAJ1962914.1"/>
    </source>
</evidence>
<keyword evidence="19" id="KW-0732">Signal</keyword>
<feature type="binding site" evidence="16">
    <location>
        <position position="248"/>
    </location>
    <ligand>
        <name>Ca(2+)</name>
        <dbReference type="ChEBI" id="CHEBI:29108"/>
        <label>2</label>
    </ligand>
</feature>
<feature type="binding site" evidence="16">
    <location>
        <position position="75"/>
    </location>
    <ligand>
        <name>Ca(2+)</name>
        <dbReference type="ChEBI" id="CHEBI:29108"/>
        <label>1</label>
    </ligand>
</feature>
<dbReference type="EC" id="1.11.1.7" evidence="4 19"/>
<name>A0AA86T1A8_9FABA</name>
<comment type="similarity">
    <text evidence="19">Belongs to the peroxidase family. Classical plant (class III) peroxidase subfamily.</text>
</comment>
<dbReference type="GO" id="GO:0020037">
    <property type="term" value="F:heme binding"/>
    <property type="evidence" value="ECO:0007669"/>
    <property type="project" value="UniProtKB-UniRule"/>
</dbReference>
<dbReference type="Gramene" id="rna-AYBTSS11_LOCUS19498">
    <property type="protein sequence ID" value="CAJ1962914.1"/>
    <property type="gene ID" value="gene-AYBTSS11_LOCUS19498"/>
</dbReference>
<keyword evidence="12" id="KW-0325">Glycoprotein</keyword>
<dbReference type="SUPFAM" id="SSF48113">
    <property type="entry name" value="Heme-dependent peroxidases"/>
    <property type="match status" value="1"/>
</dbReference>
<evidence type="ECO:0000256" key="8">
    <source>
        <dbReference type="ARBA" id="ARBA00022837"/>
    </source>
</evidence>
<reference evidence="21" key="1">
    <citation type="submission" date="2023-10" db="EMBL/GenBank/DDBJ databases">
        <authorList>
            <person name="Domelevo Entfellner J.-B."/>
        </authorList>
    </citation>
    <scope>NUCLEOTIDE SEQUENCE</scope>
</reference>
<evidence type="ECO:0000256" key="18">
    <source>
        <dbReference type="PIRSR" id="PIRSR600823-5"/>
    </source>
</evidence>
<dbReference type="FunFam" id="1.10.420.10:FF:000001">
    <property type="entry name" value="Peroxidase"/>
    <property type="match status" value="1"/>
</dbReference>
<evidence type="ECO:0000313" key="22">
    <source>
        <dbReference type="Proteomes" id="UP001189624"/>
    </source>
</evidence>
<evidence type="ECO:0000256" key="7">
    <source>
        <dbReference type="ARBA" id="ARBA00022723"/>
    </source>
</evidence>
<evidence type="ECO:0000259" key="20">
    <source>
        <dbReference type="PROSITE" id="PS50873"/>
    </source>
</evidence>
<feature type="binding site" evidence="16">
    <location>
        <position position="251"/>
    </location>
    <ligand>
        <name>Ca(2+)</name>
        <dbReference type="ChEBI" id="CHEBI:29108"/>
        <label>2</label>
    </ligand>
</feature>
<evidence type="ECO:0000256" key="13">
    <source>
        <dbReference type="ARBA" id="ARBA00023324"/>
    </source>
</evidence>
<organism evidence="21 22">
    <name type="scientific">Sphenostylis stenocarpa</name>
    <dbReference type="NCBI Taxonomy" id="92480"/>
    <lineage>
        <taxon>Eukaryota</taxon>
        <taxon>Viridiplantae</taxon>
        <taxon>Streptophyta</taxon>
        <taxon>Embryophyta</taxon>
        <taxon>Tracheophyta</taxon>
        <taxon>Spermatophyta</taxon>
        <taxon>Magnoliopsida</taxon>
        <taxon>eudicotyledons</taxon>
        <taxon>Gunneridae</taxon>
        <taxon>Pentapetalae</taxon>
        <taxon>rosids</taxon>
        <taxon>fabids</taxon>
        <taxon>Fabales</taxon>
        <taxon>Fabaceae</taxon>
        <taxon>Papilionoideae</taxon>
        <taxon>50 kb inversion clade</taxon>
        <taxon>NPAAA clade</taxon>
        <taxon>indigoferoid/millettioid clade</taxon>
        <taxon>Phaseoleae</taxon>
        <taxon>Sphenostylis</taxon>
    </lineage>
</organism>
<feature type="binding site" evidence="16">
    <location>
        <position position="79"/>
    </location>
    <ligand>
        <name>Ca(2+)</name>
        <dbReference type="ChEBI" id="CHEBI:29108"/>
        <label>1</label>
    </ligand>
</feature>
<evidence type="ECO:0000256" key="1">
    <source>
        <dbReference type="ARBA" id="ARBA00000189"/>
    </source>
</evidence>
<evidence type="ECO:0000256" key="19">
    <source>
        <dbReference type="RuleBase" id="RU362060"/>
    </source>
</evidence>
<comment type="subcellular location">
    <subcellularLocation>
        <location evidence="19">Secreted</location>
    </subcellularLocation>
</comment>
<feature type="binding site" evidence="16">
    <location>
        <position position="73"/>
    </location>
    <ligand>
        <name>Ca(2+)</name>
        <dbReference type="ChEBI" id="CHEBI:29108"/>
        <label>1</label>
    </ligand>
</feature>
<protein>
    <recommendedName>
        <fullName evidence="4 19">Peroxidase</fullName>
        <ecNumber evidence="4 19">1.11.1.7</ecNumber>
    </recommendedName>
</protein>
<keyword evidence="6 19" id="KW-0349">Heme</keyword>
<keyword evidence="22" id="KW-1185">Reference proteome</keyword>
<dbReference type="PANTHER" id="PTHR31388:SF270">
    <property type="entry name" value="PEROXIDASE 22-RELATED"/>
    <property type="match status" value="1"/>
</dbReference>
<dbReference type="InterPro" id="IPR010255">
    <property type="entry name" value="Haem_peroxidase_sf"/>
</dbReference>
<accession>A0AA86T1A8</accession>
<evidence type="ECO:0000256" key="6">
    <source>
        <dbReference type="ARBA" id="ARBA00022617"/>
    </source>
</evidence>
<evidence type="ECO:0000256" key="16">
    <source>
        <dbReference type="PIRSR" id="PIRSR600823-3"/>
    </source>
</evidence>
<dbReference type="PROSITE" id="PS00435">
    <property type="entry name" value="PEROXIDASE_1"/>
    <property type="match status" value="1"/>
</dbReference>
<keyword evidence="19" id="KW-0964">Secreted</keyword>
<dbReference type="Pfam" id="PF00141">
    <property type="entry name" value="peroxidase"/>
    <property type="match status" value="1"/>
</dbReference>
<dbReference type="Gene3D" id="1.10.420.10">
    <property type="entry name" value="Peroxidase, domain 2"/>
    <property type="match status" value="1"/>
</dbReference>
<feature type="site" description="Transition state stabilizer" evidence="17">
    <location>
        <position position="65"/>
    </location>
</feature>
<dbReference type="InterPro" id="IPR033905">
    <property type="entry name" value="Secretory_peroxidase"/>
</dbReference>
<keyword evidence="11 18" id="KW-1015">Disulfide bond</keyword>
<feature type="disulfide bond" evidence="18">
    <location>
        <begin position="38"/>
        <end position="118"/>
    </location>
</feature>
<evidence type="ECO:0000256" key="2">
    <source>
        <dbReference type="ARBA" id="ARBA00002322"/>
    </source>
</evidence>
<dbReference type="PROSITE" id="PS50873">
    <property type="entry name" value="PEROXIDASE_4"/>
    <property type="match status" value="1"/>
</dbReference>
<feature type="binding site" evidence="16">
    <location>
        <position position="91"/>
    </location>
    <ligand>
        <name>Ca(2+)</name>
        <dbReference type="ChEBI" id="CHEBI:29108"/>
        <label>1</label>
    </ligand>
</feature>
<dbReference type="GO" id="GO:0140825">
    <property type="term" value="F:lactoperoxidase activity"/>
    <property type="evidence" value="ECO:0007669"/>
    <property type="project" value="UniProtKB-EC"/>
</dbReference>
<feature type="active site" description="Proton acceptor" evidence="14">
    <location>
        <position position="69"/>
    </location>
</feature>
<feature type="binding site" evidence="16">
    <location>
        <position position="256"/>
    </location>
    <ligand>
        <name>Ca(2+)</name>
        <dbReference type="ChEBI" id="CHEBI:29108"/>
        <label>2</label>
    </ligand>
</feature>
<dbReference type="GO" id="GO:0042744">
    <property type="term" value="P:hydrogen peroxide catabolic process"/>
    <property type="evidence" value="ECO:0007669"/>
    <property type="project" value="UniProtKB-KW"/>
</dbReference>
<dbReference type="Gene3D" id="1.10.520.10">
    <property type="match status" value="1"/>
</dbReference>
<dbReference type="GO" id="GO:0006979">
    <property type="term" value="P:response to oxidative stress"/>
    <property type="evidence" value="ECO:0007669"/>
    <property type="project" value="UniProtKB-UniRule"/>
</dbReference>
<dbReference type="GO" id="GO:0005576">
    <property type="term" value="C:extracellular region"/>
    <property type="evidence" value="ECO:0007669"/>
    <property type="project" value="UniProtKB-SubCell"/>
</dbReference>
<evidence type="ECO:0000256" key="3">
    <source>
        <dbReference type="ARBA" id="ARBA00006873"/>
    </source>
</evidence>
<comment type="similarity">
    <text evidence="3">Belongs to the peroxidase family. Ascorbate peroxidase subfamily.</text>
</comment>
<comment type="function">
    <text evidence="2">Removal of H(2)O(2), oxidation of toxic reductants, biosynthesis and degradation of lignin, suberization, auxin catabolism, response to environmental stresses such as wounding, pathogen attack and oxidative stress. These functions might be dependent on each isozyme/isoform in each plant tissue.</text>
</comment>
<dbReference type="InterPro" id="IPR002016">
    <property type="entry name" value="Haem_peroxidase"/>
</dbReference>
<dbReference type="AlphaFoldDB" id="A0AA86T1A8"/>
<keyword evidence="9 19" id="KW-0560">Oxidoreductase</keyword>
<evidence type="ECO:0000256" key="9">
    <source>
        <dbReference type="ARBA" id="ARBA00023002"/>
    </source>
</evidence>
<keyword evidence="10 16" id="KW-0408">Iron</keyword>
<dbReference type="Proteomes" id="UP001189624">
    <property type="component" value="Chromosome 6"/>
</dbReference>
<dbReference type="PRINTS" id="PR00461">
    <property type="entry name" value="PLPEROXIDASE"/>
</dbReference>
<evidence type="ECO:0000256" key="12">
    <source>
        <dbReference type="ARBA" id="ARBA00023180"/>
    </source>
</evidence>
<dbReference type="CDD" id="cd00693">
    <property type="entry name" value="secretory_peroxidase"/>
    <property type="match status" value="1"/>
</dbReference>
<proteinExistence type="inferred from homology"/>
<dbReference type="FunFam" id="1.10.520.10:FF:000009">
    <property type="entry name" value="Peroxidase"/>
    <property type="match status" value="1"/>
</dbReference>
<evidence type="ECO:0000256" key="14">
    <source>
        <dbReference type="PIRSR" id="PIRSR600823-1"/>
    </source>
</evidence>
<keyword evidence="7 16" id="KW-0479">Metal-binding</keyword>